<dbReference type="OrthoDB" id="15218at2"/>
<evidence type="ECO:0000256" key="1">
    <source>
        <dbReference type="SAM" id="MobiDB-lite"/>
    </source>
</evidence>
<keyword evidence="2" id="KW-1133">Transmembrane helix</keyword>
<evidence type="ECO:0000256" key="2">
    <source>
        <dbReference type="SAM" id="Phobius"/>
    </source>
</evidence>
<feature type="transmembrane region" description="Helical" evidence="2">
    <location>
        <begin position="110"/>
        <end position="135"/>
    </location>
</feature>
<reference evidence="4 5" key="1">
    <citation type="submission" date="2018-06" db="EMBL/GenBank/DDBJ databases">
        <title>Chryseolinea flavus sp. nov., a member of the phylum Bacteroidetes isolated from soil.</title>
        <authorList>
            <person name="Li Y."/>
            <person name="Wang J."/>
        </authorList>
    </citation>
    <scope>NUCLEOTIDE SEQUENCE [LARGE SCALE GENOMIC DNA]</scope>
    <source>
        <strain evidence="4 5">SDU1-6</strain>
    </source>
</reference>
<dbReference type="AlphaFoldDB" id="A0A364XYI4"/>
<feature type="domain" description="Peptidase M56" evidence="3">
    <location>
        <begin position="19"/>
        <end position="299"/>
    </location>
</feature>
<name>A0A364XYI4_9BACT</name>
<keyword evidence="2" id="KW-0472">Membrane</keyword>
<dbReference type="Pfam" id="PF05569">
    <property type="entry name" value="Peptidase_M56"/>
    <property type="match status" value="1"/>
</dbReference>
<feature type="compositionally biased region" description="Polar residues" evidence="1">
    <location>
        <begin position="335"/>
        <end position="350"/>
    </location>
</feature>
<evidence type="ECO:0000313" key="5">
    <source>
        <dbReference type="Proteomes" id="UP000251889"/>
    </source>
</evidence>
<accession>A0A364XYI4</accession>
<organism evidence="4 5">
    <name type="scientific">Pseudochryseolinea flava</name>
    <dbReference type="NCBI Taxonomy" id="2059302"/>
    <lineage>
        <taxon>Bacteria</taxon>
        <taxon>Pseudomonadati</taxon>
        <taxon>Bacteroidota</taxon>
        <taxon>Cytophagia</taxon>
        <taxon>Cytophagales</taxon>
        <taxon>Fulvivirgaceae</taxon>
        <taxon>Pseudochryseolinea</taxon>
    </lineage>
</organism>
<dbReference type="EMBL" id="QMFY01000011">
    <property type="protein sequence ID" value="RAV99381.1"/>
    <property type="molecule type" value="Genomic_DNA"/>
</dbReference>
<dbReference type="RefSeq" id="WP_112748570.1">
    <property type="nucleotide sequence ID" value="NZ_QMFY01000011.1"/>
</dbReference>
<dbReference type="PANTHER" id="PTHR34978:SF3">
    <property type="entry name" value="SLR0241 PROTEIN"/>
    <property type="match status" value="1"/>
</dbReference>
<proteinExistence type="predicted"/>
<protein>
    <recommendedName>
        <fullName evidence="3">Peptidase M56 domain-containing protein</fullName>
    </recommendedName>
</protein>
<evidence type="ECO:0000313" key="4">
    <source>
        <dbReference type="EMBL" id="RAV99381.1"/>
    </source>
</evidence>
<dbReference type="Proteomes" id="UP000251889">
    <property type="component" value="Unassembled WGS sequence"/>
</dbReference>
<feature type="transmembrane region" description="Helical" evidence="2">
    <location>
        <begin position="23"/>
        <end position="42"/>
    </location>
</feature>
<comment type="caution">
    <text evidence="4">The sequence shown here is derived from an EMBL/GenBank/DDBJ whole genome shotgun (WGS) entry which is preliminary data.</text>
</comment>
<keyword evidence="5" id="KW-1185">Reference proteome</keyword>
<keyword evidence="2" id="KW-0812">Transmembrane</keyword>
<sequence>MKALATVIDTAWANALGWAIIHSLWQSLLIFLLCQVMFRLFARNSSQRYVIATASLMAMFMAAIGTFIYLFASRGTDLSITLLLLQTTAAYTAHDVAGAPSLLDNIRANISILTVFWIAGAMVFSLRLVGSWWYVSRIQRRATVVGASLIAHLNVLIKKMNITQQVLLASSADVHAPVVIGWIKPTILVPIGFLSGLSSEQIETILVHELMHIKRHDYVINLIQSWVECILFFNPFVWLISSTIRIEREHCCDDAVVATSNAKVYALTLAQLEHRRSSSAGMAVGLAENKHQLLNRIKRIMEKSVRNYSGKEKMIPVVLLIIGLACASWVTIQPQDKPSSTSSVMTQPADTTGKKKAPTPAVKHVITVNAEGEVIEETVETTDAEMAIDLEPLPPIAPVQPVPDFDFDMPSMPMLPAAVFSWNDSVPPFAFAGGNWEEFSAAFEGKFKEQFGDFYAKHQKDFDKMMKELETKFKAEDWEHNMAFAFEADKLREQARAVAVQAESAARHQEALAQHATVMEAHGKEMEIRSREHAARARELEKAGKAMEAKAKEFEKELAKELVSDGYIDKTEAIKNIHWHNGELKVNDIKIKEEHKKKYNAIHDKYFKDGDNVHYVH</sequence>
<feature type="transmembrane region" description="Helical" evidence="2">
    <location>
        <begin position="218"/>
        <end position="240"/>
    </location>
</feature>
<dbReference type="PANTHER" id="PTHR34978">
    <property type="entry name" value="POSSIBLE SENSOR-TRANSDUCER PROTEIN BLAR"/>
    <property type="match status" value="1"/>
</dbReference>
<evidence type="ECO:0000259" key="3">
    <source>
        <dbReference type="Pfam" id="PF05569"/>
    </source>
</evidence>
<dbReference type="CDD" id="cd07341">
    <property type="entry name" value="M56_BlaR1_MecR1_like"/>
    <property type="match status" value="1"/>
</dbReference>
<feature type="transmembrane region" description="Helical" evidence="2">
    <location>
        <begin position="49"/>
        <end position="72"/>
    </location>
</feature>
<feature type="region of interest" description="Disordered" evidence="1">
    <location>
        <begin position="335"/>
        <end position="358"/>
    </location>
</feature>
<dbReference type="InterPro" id="IPR052173">
    <property type="entry name" value="Beta-lactam_resp_regulator"/>
</dbReference>
<gene>
    <name evidence="4" type="ORF">DQQ10_19345</name>
</gene>
<dbReference type="InterPro" id="IPR008756">
    <property type="entry name" value="Peptidase_M56"/>
</dbReference>
<dbReference type="Gene3D" id="3.30.2010.10">
    <property type="entry name" value="Metalloproteases ('zincins'), catalytic domain"/>
    <property type="match status" value="1"/>
</dbReference>